<dbReference type="EMBL" id="AP028914">
    <property type="protein sequence ID" value="BES95939.1"/>
    <property type="molecule type" value="Genomic_DNA"/>
</dbReference>
<name>A0ABN7AXB0_9HEMI</name>
<reference evidence="1 2" key="1">
    <citation type="submission" date="2023-09" db="EMBL/GenBank/DDBJ databases">
        <title>Nesidiocoris tenuis whole genome shotgun sequence.</title>
        <authorList>
            <person name="Shibata T."/>
            <person name="Shimoda M."/>
            <person name="Kobayashi T."/>
            <person name="Uehara T."/>
        </authorList>
    </citation>
    <scope>NUCLEOTIDE SEQUENCE [LARGE SCALE GENOMIC DNA]</scope>
    <source>
        <strain evidence="1 2">Japan</strain>
    </source>
</reference>
<sequence length="146" mass="15838">MGLPVTGLDPYTRSPSPGTTDAIIFSPSWPPSLFYYLSLSRRIALSRSLPRRASANSDLLPLPVTFRDSAAASLQVYRIATSYCQDLAAAPAAAPAAKRHATASAISLYEPRAKSGAFSNHCVHKFVPSAPAARSLRRIIRRLWKN</sequence>
<evidence type="ECO:0000313" key="2">
    <source>
        <dbReference type="Proteomes" id="UP001307889"/>
    </source>
</evidence>
<accession>A0ABN7AXB0</accession>
<keyword evidence="2" id="KW-1185">Reference proteome</keyword>
<organism evidence="1 2">
    <name type="scientific">Nesidiocoris tenuis</name>
    <dbReference type="NCBI Taxonomy" id="355587"/>
    <lineage>
        <taxon>Eukaryota</taxon>
        <taxon>Metazoa</taxon>
        <taxon>Ecdysozoa</taxon>
        <taxon>Arthropoda</taxon>
        <taxon>Hexapoda</taxon>
        <taxon>Insecta</taxon>
        <taxon>Pterygota</taxon>
        <taxon>Neoptera</taxon>
        <taxon>Paraneoptera</taxon>
        <taxon>Hemiptera</taxon>
        <taxon>Heteroptera</taxon>
        <taxon>Panheteroptera</taxon>
        <taxon>Cimicomorpha</taxon>
        <taxon>Miridae</taxon>
        <taxon>Dicyphina</taxon>
        <taxon>Nesidiocoris</taxon>
    </lineage>
</organism>
<protein>
    <submittedName>
        <fullName evidence="1">Uncharacterized protein</fullName>
    </submittedName>
</protein>
<dbReference type="Proteomes" id="UP001307889">
    <property type="component" value="Chromosome 6"/>
</dbReference>
<gene>
    <name evidence="1" type="ORF">NTJ_08748</name>
</gene>
<proteinExistence type="predicted"/>
<evidence type="ECO:0000313" key="1">
    <source>
        <dbReference type="EMBL" id="BES95939.1"/>
    </source>
</evidence>